<feature type="region of interest" description="Disordered" evidence="1">
    <location>
        <begin position="76"/>
        <end position="99"/>
    </location>
</feature>
<dbReference type="PANTHER" id="PTHR21041:SF17">
    <property type="entry name" value="E3 UBIQUITIN-PROTEIN LIGASE DCST1"/>
    <property type="match status" value="1"/>
</dbReference>
<sequence length="99" mass="11558">MEANLLMVLRMRYPHYFSWLRVFGPARQKCVVCGEREPRRAAEGQRHLRCGNPDCYFEHCPECWRDMHGFCHACAEPASDDDFDDVTKPRGDYDSADSQ</sequence>
<evidence type="ECO:0000313" key="3">
    <source>
        <dbReference type="EMBL" id="KAJ8876267.1"/>
    </source>
</evidence>
<feature type="domain" description="E3 ubiquitin-protein ligase DCST1-like C-terminal" evidence="2">
    <location>
        <begin position="28"/>
        <end position="77"/>
    </location>
</feature>
<name>A0ABQ9GW66_9NEOP</name>
<comment type="caution">
    <text evidence="3">The sequence shown here is derived from an EMBL/GenBank/DDBJ whole genome shotgun (WGS) entry which is preliminary data.</text>
</comment>
<dbReference type="PANTHER" id="PTHR21041">
    <property type="entry name" value="DENDRITIC CELL-SPECIFIC TRANSMEMBRANE PROTEIN"/>
    <property type="match status" value="1"/>
</dbReference>
<evidence type="ECO:0000256" key="1">
    <source>
        <dbReference type="SAM" id="MobiDB-lite"/>
    </source>
</evidence>
<dbReference type="Pfam" id="PF26037">
    <property type="entry name" value="zf-RING_DCST1_C"/>
    <property type="match status" value="1"/>
</dbReference>
<organism evidence="3 4">
    <name type="scientific">Dryococelus australis</name>
    <dbReference type="NCBI Taxonomy" id="614101"/>
    <lineage>
        <taxon>Eukaryota</taxon>
        <taxon>Metazoa</taxon>
        <taxon>Ecdysozoa</taxon>
        <taxon>Arthropoda</taxon>
        <taxon>Hexapoda</taxon>
        <taxon>Insecta</taxon>
        <taxon>Pterygota</taxon>
        <taxon>Neoptera</taxon>
        <taxon>Polyneoptera</taxon>
        <taxon>Phasmatodea</taxon>
        <taxon>Verophasmatodea</taxon>
        <taxon>Anareolatae</taxon>
        <taxon>Phasmatidae</taxon>
        <taxon>Eurycanthinae</taxon>
        <taxon>Dryococelus</taxon>
    </lineage>
</organism>
<protein>
    <recommendedName>
        <fullName evidence="2">E3 ubiquitin-protein ligase DCST1-like C-terminal domain-containing protein</fullName>
    </recommendedName>
</protein>
<dbReference type="EMBL" id="JARBHB010000009">
    <property type="protein sequence ID" value="KAJ8876267.1"/>
    <property type="molecule type" value="Genomic_DNA"/>
</dbReference>
<keyword evidence="4" id="KW-1185">Reference proteome</keyword>
<accession>A0ABQ9GW66</accession>
<dbReference type="InterPro" id="IPR051856">
    <property type="entry name" value="CSR-E3_Ligase_Protein"/>
</dbReference>
<proteinExistence type="predicted"/>
<evidence type="ECO:0000313" key="4">
    <source>
        <dbReference type="Proteomes" id="UP001159363"/>
    </source>
</evidence>
<reference evidence="3 4" key="1">
    <citation type="submission" date="2023-02" db="EMBL/GenBank/DDBJ databases">
        <title>LHISI_Scaffold_Assembly.</title>
        <authorList>
            <person name="Stuart O.P."/>
            <person name="Cleave R."/>
            <person name="Magrath M.J.L."/>
            <person name="Mikheyev A.S."/>
        </authorList>
    </citation>
    <scope>NUCLEOTIDE SEQUENCE [LARGE SCALE GENOMIC DNA]</scope>
    <source>
        <strain evidence="3">Daus_M_001</strain>
        <tissue evidence="3">Leg muscle</tissue>
    </source>
</reference>
<evidence type="ECO:0000259" key="2">
    <source>
        <dbReference type="Pfam" id="PF26037"/>
    </source>
</evidence>
<dbReference type="InterPro" id="IPR058842">
    <property type="entry name" value="DCST1_C"/>
</dbReference>
<gene>
    <name evidence="3" type="ORF">PR048_024177</name>
</gene>
<dbReference type="Proteomes" id="UP001159363">
    <property type="component" value="Chromosome 8"/>
</dbReference>